<evidence type="ECO:0000313" key="2">
    <source>
        <dbReference type="EMBL" id="TDO29253.1"/>
    </source>
</evidence>
<dbReference type="Proteomes" id="UP000295741">
    <property type="component" value="Unassembled WGS sequence"/>
</dbReference>
<reference evidence="2 3" key="1">
    <citation type="submission" date="2019-03" db="EMBL/GenBank/DDBJ databases">
        <title>Genomic Encyclopedia of Archaeal and Bacterial Type Strains, Phase II (KMG-II): from individual species to whole genera.</title>
        <authorList>
            <person name="Goeker M."/>
        </authorList>
    </citation>
    <scope>NUCLEOTIDE SEQUENCE [LARGE SCALE GENOMIC DNA]</scope>
    <source>
        <strain evidence="2 3">DSM 28323</strain>
    </source>
</reference>
<keyword evidence="3" id="KW-1185">Reference proteome</keyword>
<protein>
    <submittedName>
        <fullName evidence="2">Uncharacterized protein</fullName>
    </submittedName>
</protein>
<dbReference type="EMBL" id="SNWP01000010">
    <property type="protein sequence ID" value="TDO29253.1"/>
    <property type="molecule type" value="Genomic_DNA"/>
</dbReference>
<comment type="caution">
    <text evidence="2">The sequence shown here is derived from an EMBL/GenBank/DDBJ whole genome shotgun (WGS) entry which is preliminary data.</text>
</comment>
<dbReference type="AlphaFoldDB" id="A0A4R6J213"/>
<accession>A0A4R6J213</accession>
<evidence type="ECO:0000313" key="3">
    <source>
        <dbReference type="Proteomes" id="UP000295741"/>
    </source>
</evidence>
<proteinExistence type="predicted"/>
<evidence type="ECO:0000256" key="1">
    <source>
        <dbReference type="SAM" id="MobiDB-lite"/>
    </source>
</evidence>
<sequence>MILAIKKLIEHVDQLVVWLKENQGVPIPTPEKKRLVTILNKIIEAEEITNEEWEQLKPKIEPTSHLYNTNIWTSIKRVISSPKKASIRKEPYQKPIISSKLDTKRKSQSSNQINQNDREMTICNDCESPVLKKNLKRHKKRCKPPKHKYKRDEIKKTKDSERVYIKSNNEKNNEKLLDGSYGFHQFRENGRFGSYPSFDNMGDESNP</sequence>
<organism evidence="2 3">
    <name type="scientific">Sediminibacterium goheungense</name>
    <dbReference type="NCBI Taxonomy" id="1086393"/>
    <lineage>
        <taxon>Bacteria</taxon>
        <taxon>Pseudomonadati</taxon>
        <taxon>Bacteroidota</taxon>
        <taxon>Chitinophagia</taxon>
        <taxon>Chitinophagales</taxon>
        <taxon>Chitinophagaceae</taxon>
        <taxon>Sediminibacterium</taxon>
    </lineage>
</organism>
<gene>
    <name evidence="2" type="ORF">BC659_1339</name>
</gene>
<name>A0A4R6J213_9BACT</name>
<dbReference type="RefSeq" id="WP_133473855.1">
    <property type="nucleotide sequence ID" value="NZ_SNWP01000010.1"/>
</dbReference>
<feature type="region of interest" description="Disordered" evidence="1">
    <location>
        <begin position="90"/>
        <end position="116"/>
    </location>
</feature>